<dbReference type="InterPro" id="IPR011044">
    <property type="entry name" value="Quino_amine_DH_bsu"/>
</dbReference>
<dbReference type="Proteomes" id="UP000695026">
    <property type="component" value="Unplaced"/>
</dbReference>
<feature type="repeat" description="WD" evidence="1">
    <location>
        <begin position="654"/>
        <end position="688"/>
    </location>
</feature>
<dbReference type="SUPFAM" id="SSF50978">
    <property type="entry name" value="WD40 repeat-like"/>
    <property type="match status" value="2"/>
</dbReference>
<accession>A0A9F5IS52</accession>
<dbReference type="InterPro" id="IPR036322">
    <property type="entry name" value="WD40_repeat_dom_sf"/>
</dbReference>
<dbReference type="PANTHER" id="PTHR45532">
    <property type="entry name" value="WD REPEAT-CONTAINING PROTEIN 97"/>
    <property type="match status" value="1"/>
</dbReference>
<dbReference type="InterPro" id="IPR015943">
    <property type="entry name" value="WD40/YVTN_repeat-like_dom_sf"/>
</dbReference>
<evidence type="ECO:0000313" key="4">
    <source>
        <dbReference type="RefSeq" id="XP_025020523.1"/>
    </source>
</evidence>
<feature type="compositionally biased region" description="Basic and acidic residues" evidence="2">
    <location>
        <begin position="907"/>
        <end position="920"/>
    </location>
</feature>
<dbReference type="PROSITE" id="PS50082">
    <property type="entry name" value="WD_REPEATS_2"/>
    <property type="match status" value="3"/>
</dbReference>
<dbReference type="GeneID" id="112540307"/>
<dbReference type="AlphaFoldDB" id="A0A9F5IS52"/>
<sequence>MDVSEMIASAIKKPKKKGVKSKKKRLTFQDEVHAEEKLLLKDSTHLVTARSTSYLTFGFVFIKSLPYQGLDIVGATYNNRSKKLVLIDGRGFFSLDLIPSNCTVKREMNFQKYQFNLARIITYSDKFNVYFVLQKDFAIKVYNKDYAEICCIEKPDSGRLTFISFNPVKDELISGGITGVKTWKFKEKKGPLETNPIPMYNYGLFLSTEYPHMGKNWCTNMDFDVLMQRYYCFSDGHFFCYDINGKLLLEIPNAHQSSILSCVYSSDVNILLTSSKDSEIKSWNDQGCLLHVFQGHSKTVTKLLLHPNTTSLFISGSLDGSVRLWSFDTMDAFYSLSLFQEGVLWIGTMEDKFLYCCSAHNVHIYDLNSFTSFWTHINSPISHLHICNAVGKSSRVVAMGVDNSLRIISVQNGTKLCTVLPPPYPTLLQSVLSFTYNRTSGTIYFLLTPCDIWVYTARTDPACRVAVWTTRELQEHLHRKHPLASCIEKNEYFQHTQKNNFRTSVRCECLCSLSSPLCYLVDEGMVYADNQEFLVLGMQDGRILFLHTSIQNLVYYEMATYKDPVIHLQHDTAYRQLVIMCQKPKYKLIHFRSLPSLELVFQVYIPNDGIVFTRLDRSLFIGLKSGTVDILSILEEGNEMTFPEKEEIEEDASANYHDGPVIAVDSCKNLSIFLSCGSDAIIKLWNINKILVAEITLDNTLSTACFLNSSGDILLAFKNDIYILHHNKISRILKTTVQTAKVSETESYIFESQLLDEQDKIDVSKSVEMASYLVPYKGYAFTEDFTSELQVLPKKKGKRFWKLPLAPSKIYLSPCTSEASLKVFDFLLQAGTHNLEEQDKVKMSERMIVTKDMKYVPGPKPAAPAVLEIPFFGVSPCPSFVQEPPKTTKQQEEQKTEQQYNEGYKSPYEKHTRGMSWRRKENERIQQVEERLSQELKKRPCSHTRCFTPDSSQQYKTLEYFDIVPESLFTWMKPYKQYHGRPYTVMEETTINLPRDFPYRLAWGTPTTQDLNIKLYHPKLKFRKEQRISRLLEEKILQPTRSIPDKGRYILVNDSNPAPSAPVMSSLESRLLSARFPGQKEKILRSLL</sequence>
<dbReference type="SUPFAM" id="SSF50969">
    <property type="entry name" value="YVTN repeat-like/Quinoprotein amine dehydrogenase"/>
    <property type="match status" value="1"/>
</dbReference>
<dbReference type="KEGG" id="pbi:112540307"/>
<evidence type="ECO:0000256" key="2">
    <source>
        <dbReference type="SAM" id="MobiDB-lite"/>
    </source>
</evidence>
<dbReference type="Gene3D" id="2.130.10.10">
    <property type="entry name" value="YVTN repeat-like/Quinoprotein amine dehydrogenase"/>
    <property type="match status" value="2"/>
</dbReference>
<feature type="repeat" description="WD" evidence="1">
    <location>
        <begin position="252"/>
        <end position="284"/>
    </location>
</feature>
<feature type="repeat" description="WD" evidence="1">
    <location>
        <begin position="293"/>
        <end position="335"/>
    </location>
</feature>
<dbReference type="SMART" id="SM00320">
    <property type="entry name" value="WD40"/>
    <property type="match status" value="5"/>
</dbReference>
<gene>
    <name evidence="4" type="primary">LOC112540307</name>
</gene>
<name>A0A9F5IS52_PYTBI</name>
<dbReference type="PANTHER" id="PTHR45532:SF3">
    <property type="match status" value="1"/>
</dbReference>
<dbReference type="OMA" id="NLVYYEM"/>
<evidence type="ECO:0000256" key="1">
    <source>
        <dbReference type="PROSITE-ProRule" id="PRU00221"/>
    </source>
</evidence>
<feature type="region of interest" description="Disordered" evidence="2">
    <location>
        <begin position="882"/>
        <end position="920"/>
    </location>
</feature>
<organism evidence="3 4">
    <name type="scientific">Python bivittatus</name>
    <name type="common">Burmese python</name>
    <name type="synonym">Python molurus bivittatus</name>
    <dbReference type="NCBI Taxonomy" id="176946"/>
    <lineage>
        <taxon>Eukaryota</taxon>
        <taxon>Metazoa</taxon>
        <taxon>Chordata</taxon>
        <taxon>Craniata</taxon>
        <taxon>Vertebrata</taxon>
        <taxon>Euteleostomi</taxon>
        <taxon>Lepidosauria</taxon>
        <taxon>Squamata</taxon>
        <taxon>Bifurcata</taxon>
        <taxon>Unidentata</taxon>
        <taxon>Episquamata</taxon>
        <taxon>Toxicofera</taxon>
        <taxon>Serpentes</taxon>
        <taxon>Henophidia</taxon>
        <taxon>Pythonidae</taxon>
        <taxon>Python</taxon>
    </lineage>
</organism>
<dbReference type="PROSITE" id="PS50294">
    <property type="entry name" value="WD_REPEATS_REGION"/>
    <property type="match status" value="2"/>
</dbReference>
<dbReference type="RefSeq" id="XP_025020523.1">
    <property type="nucleotide sequence ID" value="XM_025164755.1"/>
</dbReference>
<dbReference type="Pfam" id="PF00400">
    <property type="entry name" value="WD40"/>
    <property type="match status" value="3"/>
</dbReference>
<keyword evidence="1" id="KW-0853">WD repeat</keyword>
<dbReference type="OrthoDB" id="6262491at2759"/>
<evidence type="ECO:0000313" key="3">
    <source>
        <dbReference type="Proteomes" id="UP000695026"/>
    </source>
</evidence>
<dbReference type="InterPro" id="IPR001680">
    <property type="entry name" value="WD40_rpt"/>
</dbReference>
<protein>
    <submittedName>
        <fullName evidence="4">Uncharacterized protein LOC112540307</fullName>
    </submittedName>
</protein>
<proteinExistence type="predicted"/>
<reference evidence="4" key="1">
    <citation type="submission" date="2025-08" db="UniProtKB">
        <authorList>
            <consortium name="RefSeq"/>
        </authorList>
    </citation>
    <scope>IDENTIFICATION</scope>
    <source>
        <tissue evidence="4">Liver</tissue>
    </source>
</reference>
<keyword evidence="3" id="KW-1185">Reference proteome</keyword>